<evidence type="ECO:0000313" key="9">
    <source>
        <dbReference type="Proteomes" id="UP000002218"/>
    </source>
</evidence>
<keyword evidence="9" id="KW-1185">Reference proteome</keyword>
<dbReference type="InParanoid" id="C8XF31"/>
<gene>
    <name evidence="8" type="ordered locus">Namu_1519</name>
</gene>
<feature type="transmembrane region" description="Helical" evidence="6">
    <location>
        <begin position="503"/>
        <end position="523"/>
    </location>
</feature>
<feature type="transmembrane region" description="Helical" evidence="6">
    <location>
        <begin position="23"/>
        <end position="56"/>
    </location>
</feature>
<feature type="transmembrane region" description="Helical" evidence="6">
    <location>
        <begin position="256"/>
        <end position="277"/>
    </location>
</feature>
<feature type="transmembrane region" description="Helical" evidence="6">
    <location>
        <begin position="284"/>
        <end position="301"/>
    </location>
</feature>
<evidence type="ECO:0000256" key="4">
    <source>
        <dbReference type="ARBA" id="ARBA00022989"/>
    </source>
</evidence>
<dbReference type="Proteomes" id="UP000002218">
    <property type="component" value="Chromosome"/>
</dbReference>
<feature type="transmembrane region" description="Helical" evidence="6">
    <location>
        <begin position="353"/>
        <end position="374"/>
    </location>
</feature>
<dbReference type="InterPro" id="IPR036866">
    <property type="entry name" value="RibonucZ/Hydroxyglut_hydro"/>
</dbReference>
<accession>C8XF31</accession>
<dbReference type="eggNOG" id="COG0658">
    <property type="taxonomic scope" value="Bacteria"/>
</dbReference>
<dbReference type="InterPro" id="IPR052159">
    <property type="entry name" value="Competence_DNA_uptake"/>
</dbReference>
<comment type="subcellular location">
    <subcellularLocation>
        <location evidence="1">Cell membrane</location>
        <topology evidence="1">Multi-pass membrane protein</topology>
    </subcellularLocation>
</comment>
<feature type="transmembrane region" description="Helical" evidence="6">
    <location>
        <begin position="386"/>
        <end position="411"/>
    </location>
</feature>
<dbReference type="PANTHER" id="PTHR30619:SF1">
    <property type="entry name" value="RECOMBINATION PROTEIN 2"/>
    <property type="match status" value="1"/>
</dbReference>
<dbReference type="OrthoDB" id="7177610at2"/>
<organism evidence="8 9">
    <name type="scientific">Nakamurella multipartita (strain ATCC 700099 / DSM 44233 / CIP 104796 / JCM 9543 / NBRC 105858 / Y-104)</name>
    <name type="common">Microsphaera multipartita</name>
    <dbReference type="NCBI Taxonomy" id="479431"/>
    <lineage>
        <taxon>Bacteria</taxon>
        <taxon>Bacillati</taxon>
        <taxon>Actinomycetota</taxon>
        <taxon>Actinomycetes</taxon>
        <taxon>Nakamurellales</taxon>
        <taxon>Nakamurellaceae</taxon>
        <taxon>Nakamurella</taxon>
    </lineage>
</organism>
<feature type="transmembrane region" description="Helical" evidence="6">
    <location>
        <begin position="444"/>
        <end position="463"/>
    </location>
</feature>
<dbReference type="NCBIfam" id="TIGR00360">
    <property type="entry name" value="ComEC_N-term"/>
    <property type="match status" value="1"/>
</dbReference>
<keyword evidence="2" id="KW-1003">Cell membrane</keyword>
<dbReference type="SUPFAM" id="SSF56281">
    <property type="entry name" value="Metallo-hydrolase/oxidoreductase"/>
    <property type="match status" value="1"/>
</dbReference>
<dbReference type="EMBL" id="CP001737">
    <property type="protein sequence ID" value="ACV77917.1"/>
    <property type="molecule type" value="Genomic_DNA"/>
</dbReference>
<evidence type="ECO:0000256" key="1">
    <source>
        <dbReference type="ARBA" id="ARBA00004651"/>
    </source>
</evidence>
<feature type="domain" description="Metallo-beta-lactamase" evidence="7">
    <location>
        <begin position="540"/>
        <end position="728"/>
    </location>
</feature>
<reference evidence="8 9" key="2">
    <citation type="journal article" date="2010" name="Stand. Genomic Sci.">
        <title>Complete genome sequence of Nakamurella multipartita type strain (Y-104).</title>
        <authorList>
            <person name="Tice H."/>
            <person name="Mayilraj S."/>
            <person name="Sims D."/>
            <person name="Lapidus A."/>
            <person name="Nolan M."/>
            <person name="Lucas S."/>
            <person name="Glavina Del Rio T."/>
            <person name="Copeland A."/>
            <person name="Cheng J.F."/>
            <person name="Meincke L."/>
            <person name="Bruce D."/>
            <person name="Goodwin L."/>
            <person name="Pitluck S."/>
            <person name="Ivanova N."/>
            <person name="Mavromatis K."/>
            <person name="Ovchinnikova G."/>
            <person name="Pati A."/>
            <person name="Chen A."/>
            <person name="Palaniappan K."/>
            <person name="Land M."/>
            <person name="Hauser L."/>
            <person name="Chang Y.J."/>
            <person name="Jeffries C.D."/>
            <person name="Detter J.C."/>
            <person name="Brettin T."/>
            <person name="Rohde M."/>
            <person name="Goker M."/>
            <person name="Bristow J."/>
            <person name="Eisen J.A."/>
            <person name="Markowitz V."/>
            <person name="Hugenholtz P."/>
            <person name="Kyrpides N.C."/>
            <person name="Klenk H.P."/>
            <person name="Chen F."/>
        </authorList>
    </citation>
    <scope>NUCLEOTIDE SEQUENCE [LARGE SCALE GENOMIC DNA]</scope>
    <source>
        <strain evidence="9">ATCC 700099 / DSM 44233 / CIP 104796 / JCM 9543 / NBRC 105858 / Y-104</strain>
    </source>
</reference>
<dbReference type="SMART" id="SM00849">
    <property type="entry name" value="Lactamase_B"/>
    <property type="match status" value="1"/>
</dbReference>
<dbReference type="Gene3D" id="3.60.15.10">
    <property type="entry name" value="Ribonuclease Z/Hydroxyacylglutathione hydrolase-like"/>
    <property type="match status" value="1"/>
</dbReference>
<dbReference type="InterPro" id="IPR035681">
    <property type="entry name" value="ComA-like_MBL"/>
</dbReference>
<dbReference type="InterPro" id="IPR004477">
    <property type="entry name" value="ComEC_N"/>
</dbReference>
<dbReference type="eggNOG" id="COG2333">
    <property type="taxonomic scope" value="Bacteria"/>
</dbReference>
<feature type="transmembrane region" description="Helical" evidence="6">
    <location>
        <begin position="417"/>
        <end position="437"/>
    </location>
</feature>
<evidence type="ECO:0000256" key="2">
    <source>
        <dbReference type="ARBA" id="ARBA00022475"/>
    </source>
</evidence>
<evidence type="ECO:0000313" key="8">
    <source>
        <dbReference type="EMBL" id="ACV77917.1"/>
    </source>
</evidence>
<name>C8XF31_NAKMY</name>
<evidence type="ECO:0000256" key="6">
    <source>
        <dbReference type="SAM" id="Phobius"/>
    </source>
</evidence>
<feature type="transmembrane region" description="Helical" evidence="6">
    <location>
        <begin position="330"/>
        <end position="347"/>
    </location>
</feature>
<dbReference type="GO" id="GO:0005886">
    <property type="term" value="C:plasma membrane"/>
    <property type="evidence" value="ECO:0007669"/>
    <property type="project" value="UniProtKB-SubCell"/>
</dbReference>
<dbReference type="Pfam" id="PF00753">
    <property type="entry name" value="Lactamase_B"/>
    <property type="match status" value="1"/>
</dbReference>
<proteinExistence type="predicted"/>
<dbReference type="STRING" id="479431.Namu_1519"/>
<dbReference type="KEGG" id="nml:Namu_1519"/>
<dbReference type="HOGENOM" id="CLU_010363_4_0_11"/>
<keyword evidence="5 6" id="KW-0472">Membrane</keyword>
<sequence>MARSGRDDENAAPPDLRLVPGAVALWVGSLIVLLAGVPAAWWTAAVVLLAVLAGLVARPAGAMVWLPVAAFLLAGAAITGLRQAERAADPVTLAADQRSWAHLTGAVGGFPRQVIGGFAAPGTGAAGDQRQWRIPLTVRTAEVAGAGSTSTVQVAVLGTGPAWAALLPGQTIDVAGRLSASTFAGLPMISLTARDPPQLVDDASAASAVAGSIRSALTRTADGLDGDARGLLPGLVVGDTGGIDERLTADAKTTGVSHLLAVSGSHFAILCGVVIIVLRRFGPWTAAAGAAFTLVGLVILVGPAPSVLRAAVMGGVGVLALFTGRTRSSLPALAAAAILLLVLDSDLALSAGFALSVLATAGLVLLAPLWSGVLQRRGVPAGWADLLAIPVAAQVVTMPVIVLISGAISVVGVPANLLVAPVVGPALMLGMLAALTGPWWPDGAAFFAQLAAPLLNWIGWVAHTLARWPTATVPWPATPVGAAVLVGVTVGAVLVLRRRWGRLLVIAVVVGVVVAVVPTKVWVPGWPIDGWLLVACEVGQGDALVLATGEPGTAIVVDTGPDPGLVDGCLDRLGIGTVALIVLTHLHADHVDGLPGVLDGRGVGAIAVGPGREPAGSWRAVNQQAGERQVPVVGFRPGDVIGSGAVRLTVLAPGREFHGTDSDPNNDSLVIMAEVAGTRILLTGDIEIEAQQALLNAGADLDADVLKVPHHGSADLLPRFVDQVSPGTAVIGVGADNDYGHPSAKALNLLAAAGVRTVLRTDTQGDVAVGVEQGQLVVAERGATLAARSP</sequence>
<dbReference type="Pfam" id="PF03772">
    <property type="entry name" value="Competence"/>
    <property type="match status" value="1"/>
</dbReference>
<reference evidence="9" key="1">
    <citation type="submission" date="2009-09" db="EMBL/GenBank/DDBJ databases">
        <title>The complete genome of Nakamurella multipartita DSM 44233.</title>
        <authorList>
            <consortium name="US DOE Joint Genome Institute (JGI-PGF)"/>
            <person name="Lucas S."/>
            <person name="Copeland A."/>
            <person name="Lapidus A."/>
            <person name="Glavina del Rio T."/>
            <person name="Dalin E."/>
            <person name="Tice H."/>
            <person name="Bruce D."/>
            <person name="Goodwin L."/>
            <person name="Pitluck S."/>
            <person name="Kyrpides N."/>
            <person name="Mavromatis K."/>
            <person name="Ivanova N."/>
            <person name="Ovchinnikova G."/>
            <person name="Sims D."/>
            <person name="Meincke L."/>
            <person name="Brettin T."/>
            <person name="Detter J.C."/>
            <person name="Han C."/>
            <person name="Larimer F."/>
            <person name="Land M."/>
            <person name="Hauser L."/>
            <person name="Markowitz V."/>
            <person name="Cheng J.-F."/>
            <person name="Hugenholtz P."/>
            <person name="Woyke T."/>
            <person name="Wu D."/>
            <person name="Klenk H.-P."/>
            <person name="Eisen J.A."/>
        </authorList>
    </citation>
    <scope>NUCLEOTIDE SEQUENCE [LARGE SCALE GENOMIC DNA]</scope>
    <source>
        <strain evidence="9">ATCC 700099 / DSM 44233 / CIP 104796 / JCM 9543 / NBRC 105858 / Y-104</strain>
    </source>
</reference>
<dbReference type="PANTHER" id="PTHR30619">
    <property type="entry name" value="DNA INTERNALIZATION/COMPETENCE PROTEIN COMEC/REC2"/>
    <property type="match status" value="1"/>
</dbReference>
<evidence type="ECO:0000256" key="3">
    <source>
        <dbReference type="ARBA" id="ARBA00022692"/>
    </source>
</evidence>
<evidence type="ECO:0000259" key="7">
    <source>
        <dbReference type="SMART" id="SM00849"/>
    </source>
</evidence>
<dbReference type="InterPro" id="IPR001279">
    <property type="entry name" value="Metallo-B-lactamas"/>
</dbReference>
<keyword evidence="4 6" id="KW-1133">Transmembrane helix</keyword>
<feature type="transmembrane region" description="Helical" evidence="6">
    <location>
        <begin position="475"/>
        <end position="496"/>
    </location>
</feature>
<dbReference type="RefSeq" id="WP_015746823.1">
    <property type="nucleotide sequence ID" value="NC_013235.1"/>
</dbReference>
<keyword evidence="3 6" id="KW-0812">Transmembrane</keyword>
<dbReference type="CDD" id="cd07731">
    <property type="entry name" value="ComA-like_MBL-fold"/>
    <property type="match status" value="1"/>
</dbReference>
<dbReference type="AlphaFoldDB" id="C8XF31"/>
<protein>
    <submittedName>
        <fullName evidence="8">DNA internalization-related competence protein ComEC/Rec2</fullName>
    </submittedName>
</protein>
<feature type="transmembrane region" description="Helical" evidence="6">
    <location>
        <begin position="63"/>
        <end position="81"/>
    </location>
</feature>
<evidence type="ECO:0000256" key="5">
    <source>
        <dbReference type="ARBA" id="ARBA00023136"/>
    </source>
</evidence>